<dbReference type="EMBL" id="CAJPIZ010034652">
    <property type="protein sequence ID" value="CAG2120646.1"/>
    <property type="molecule type" value="Genomic_DNA"/>
</dbReference>
<evidence type="ECO:0000256" key="7">
    <source>
        <dbReference type="ARBA" id="ARBA00023242"/>
    </source>
</evidence>
<evidence type="ECO:0000256" key="6">
    <source>
        <dbReference type="ARBA" id="ARBA00023163"/>
    </source>
</evidence>
<dbReference type="PANTHER" id="PTHR46179">
    <property type="entry name" value="ZINC FINGER PROTEIN"/>
    <property type="match status" value="1"/>
</dbReference>
<dbReference type="GO" id="GO:0005634">
    <property type="term" value="C:nucleus"/>
    <property type="evidence" value="ECO:0007669"/>
    <property type="project" value="UniProtKB-SubCell"/>
</dbReference>
<name>A0A7R9QH02_9ACAR</name>
<evidence type="ECO:0000313" key="11">
    <source>
        <dbReference type="EMBL" id="CAD7645618.1"/>
    </source>
</evidence>
<evidence type="ECO:0000256" key="8">
    <source>
        <dbReference type="PROSITE-ProRule" id="PRU00042"/>
    </source>
</evidence>
<evidence type="ECO:0000256" key="1">
    <source>
        <dbReference type="ARBA" id="ARBA00004123"/>
    </source>
</evidence>
<reference evidence="11" key="1">
    <citation type="submission" date="2020-11" db="EMBL/GenBank/DDBJ databases">
        <authorList>
            <person name="Tran Van P."/>
        </authorList>
    </citation>
    <scope>NUCLEOTIDE SEQUENCE</scope>
</reference>
<evidence type="ECO:0000259" key="10">
    <source>
        <dbReference type="PROSITE" id="PS50157"/>
    </source>
</evidence>
<dbReference type="InterPro" id="IPR013087">
    <property type="entry name" value="Znf_C2H2_type"/>
</dbReference>
<dbReference type="OrthoDB" id="6510066at2759"/>
<dbReference type="PANTHER" id="PTHR46179:SF13">
    <property type="entry name" value="C2H2-TYPE DOMAIN-CONTAINING PROTEIN"/>
    <property type="match status" value="1"/>
</dbReference>
<dbReference type="EMBL" id="OC889227">
    <property type="protein sequence ID" value="CAD7645618.1"/>
    <property type="molecule type" value="Genomic_DNA"/>
</dbReference>
<feature type="domain" description="C2H2-type" evidence="10">
    <location>
        <begin position="170"/>
        <end position="197"/>
    </location>
</feature>
<accession>A0A7R9QH02</accession>
<keyword evidence="6" id="KW-0804">Transcription</keyword>
<dbReference type="InterPro" id="IPR051061">
    <property type="entry name" value="Zinc_finger_trans_reg"/>
</dbReference>
<feature type="region of interest" description="Disordered" evidence="9">
    <location>
        <begin position="1"/>
        <end position="29"/>
    </location>
</feature>
<feature type="non-terminal residue" evidence="11">
    <location>
        <position position="352"/>
    </location>
</feature>
<dbReference type="AlphaFoldDB" id="A0A7R9QH02"/>
<evidence type="ECO:0000256" key="3">
    <source>
        <dbReference type="ARBA" id="ARBA00022771"/>
    </source>
</evidence>
<evidence type="ECO:0000256" key="2">
    <source>
        <dbReference type="ARBA" id="ARBA00022723"/>
    </source>
</evidence>
<dbReference type="GO" id="GO:0006357">
    <property type="term" value="P:regulation of transcription by RNA polymerase II"/>
    <property type="evidence" value="ECO:0007669"/>
    <property type="project" value="TreeGrafter"/>
</dbReference>
<evidence type="ECO:0000256" key="4">
    <source>
        <dbReference type="ARBA" id="ARBA00022833"/>
    </source>
</evidence>
<evidence type="ECO:0000256" key="9">
    <source>
        <dbReference type="SAM" id="MobiDB-lite"/>
    </source>
</evidence>
<gene>
    <name evidence="11" type="ORF">OSB1V03_LOCUS20592</name>
</gene>
<keyword evidence="5" id="KW-0805">Transcription regulation</keyword>
<dbReference type="SMART" id="SM00355">
    <property type="entry name" value="ZnF_C2H2"/>
    <property type="match status" value="5"/>
</dbReference>
<dbReference type="GO" id="GO:0008270">
    <property type="term" value="F:zinc ion binding"/>
    <property type="evidence" value="ECO:0007669"/>
    <property type="project" value="UniProtKB-KW"/>
</dbReference>
<dbReference type="SUPFAM" id="SSF57667">
    <property type="entry name" value="beta-beta-alpha zinc fingers"/>
    <property type="match status" value="2"/>
</dbReference>
<protein>
    <recommendedName>
        <fullName evidence="10">C2H2-type domain-containing protein</fullName>
    </recommendedName>
</protein>
<keyword evidence="4" id="KW-0862">Zinc</keyword>
<dbReference type="PROSITE" id="PS00028">
    <property type="entry name" value="ZINC_FINGER_C2H2_1"/>
    <property type="match status" value="3"/>
</dbReference>
<keyword evidence="7" id="KW-0539">Nucleus</keyword>
<feature type="domain" description="C2H2-type" evidence="10">
    <location>
        <begin position="310"/>
        <end position="335"/>
    </location>
</feature>
<dbReference type="PROSITE" id="PS50157">
    <property type="entry name" value="ZINC_FINGER_C2H2_2"/>
    <property type="match status" value="4"/>
</dbReference>
<dbReference type="Gene3D" id="3.30.160.60">
    <property type="entry name" value="Classic Zinc Finger"/>
    <property type="match status" value="2"/>
</dbReference>
<feature type="domain" description="C2H2-type" evidence="10">
    <location>
        <begin position="278"/>
        <end position="308"/>
    </location>
</feature>
<feature type="domain" description="C2H2-type" evidence="10">
    <location>
        <begin position="217"/>
        <end position="246"/>
    </location>
</feature>
<evidence type="ECO:0000256" key="5">
    <source>
        <dbReference type="ARBA" id="ARBA00023015"/>
    </source>
</evidence>
<keyword evidence="12" id="KW-1185">Reference proteome</keyword>
<comment type="subcellular location">
    <subcellularLocation>
        <location evidence="1">Nucleus</location>
    </subcellularLocation>
</comment>
<sequence>MSSKESILLTHDTNEETIDGNNRSTDGSDNELVETLDNSCLPKPFTSGLSVSRLPRNIRLVIQTREDKKPSIPSQQTPQMISISRKLTTKKLIQKHQTVDNPLKTTSLWPVMSGNTVPEEQQKCDHLCRKCSKSFETFRQLLEHEKSCQSQSYETLEEHHKHMREIHLKHTCIECQKTFASPELLSKHQKCCKRKKQLNDFEPKMDETEPEIPEPPIVCTHEGCGKEFNLKSKLEWHRFTHTTERPFACDHQNWTQENDAMKSKLEWHRFTHTTERPFACDHQNCGKRFKTLTHLKGHKKMMHPIEGRPHRCPQANCDQVFKRGTHLLTHMKNCHRDYGCDWPGFRSVSAPK</sequence>
<dbReference type="Proteomes" id="UP000759131">
    <property type="component" value="Unassembled WGS sequence"/>
</dbReference>
<keyword evidence="2" id="KW-0479">Metal-binding</keyword>
<keyword evidence="3 8" id="KW-0863">Zinc-finger</keyword>
<proteinExistence type="predicted"/>
<evidence type="ECO:0000313" key="12">
    <source>
        <dbReference type="Proteomes" id="UP000759131"/>
    </source>
</evidence>
<dbReference type="InterPro" id="IPR036236">
    <property type="entry name" value="Znf_C2H2_sf"/>
</dbReference>
<organism evidence="11">
    <name type="scientific">Medioppia subpectinata</name>
    <dbReference type="NCBI Taxonomy" id="1979941"/>
    <lineage>
        <taxon>Eukaryota</taxon>
        <taxon>Metazoa</taxon>
        <taxon>Ecdysozoa</taxon>
        <taxon>Arthropoda</taxon>
        <taxon>Chelicerata</taxon>
        <taxon>Arachnida</taxon>
        <taxon>Acari</taxon>
        <taxon>Acariformes</taxon>
        <taxon>Sarcoptiformes</taxon>
        <taxon>Oribatida</taxon>
        <taxon>Brachypylina</taxon>
        <taxon>Oppioidea</taxon>
        <taxon>Oppiidae</taxon>
        <taxon>Medioppia</taxon>
    </lineage>
</organism>